<dbReference type="STRING" id="7176.B0VZN1"/>
<name>B0VZN1_CULQU</name>
<keyword evidence="2" id="KW-0812">Transmembrane</keyword>
<dbReference type="Proteomes" id="UP000002320">
    <property type="component" value="Unassembled WGS sequence"/>
</dbReference>
<evidence type="ECO:0000313" key="3">
    <source>
        <dbReference type="EMBL" id="EDS35123.1"/>
    </source>
</evidence>
<evidence type="ECO:0000313" key="4">
    <source>
        <dbReference type="EnsemblMetazoa" id="CPIJ000150-PA"/>
    </source>
</evidence>
<evidence type="ECO:0000313" key="5">
    <source>
        <dbReference type="Proteomes" id="UP000002320"/>
    </source>
</evidence>
<reference evidence="4" key="2">
    <citation type="submission" date="2020-05" db="UniProtKB">
        <authorList>
            <consortium name="EnsemblMetazoa"/>
        </authorList>
    </citation>
    <scope>IDENTIFICATION</scope>
    <source>
        <strain evidence="4">JHB</strain>
    </source>
</reference>
<dbReference type="AlphaFoldDB" id="B0VZN1"/>
<dbReference type="HOGENOM" id="CLU_1435745_0_0_1"/>
<dbReference type="EMBL" id="DS231815">
    <property type="protein sequence ID" value="EDS35123.1"/>
    <property type="molecule type" value="Genomic_DNA"/>
</dbReference>
<protein>
    <submittedName>
        <fullName evidence="3 4">Uncharacterized protein</fullName>
    </submittedName>
</protein>
<dbReference type="InParanoid" id="B0VZN1"/>
<feature type="compositionally biased region" description="Basic and acidic residues" evidence="1">
    <location>
        <begin position="94"/>
        <end position="108"/>
    </location>
</feature>
<evidence type="ECO:0000256" key="2">
    <source>
        <dbReference type="SAM" id="Phobius"/>
    </source>
</evidence>
<keyword evidence="2" id="KW-0472">Membrane</keyword>
<dbReference type="VEuPathDB" id="VectorBase:CPIJ000150"/>
<keyword evidence="5" id="KW-1185">Reference proteome</keyword>
<dbReference type="VEuPathDB" id="VectorBase:CQUJHB012529"/>
<feature type="region of interest" description="Disordered" evidence="1">
    <location>
        <begin position="87"/>
        <end position="108"/>
    </location>
</feature>
<accession>B0VZN1</accession>
<reference evidence="3" key="1">
    <citation type="submission" date="2007-03" db="EMBL/GenBank/DDBJ databases">
        <title>Annotation of Culex pipiens quinquefasciatus.</title>
        <authorList>
            <consortium name="The Broad Institute Genome Sequencing Platform"/>
            <person name="Atkinson P.W."/>
            <person name="Hemingway J."/>
            <person name="Christensen B.M."/>
            <person name="Higgs S."/>
            <person name="Kodira C."/>
            <person name="Hannick L."/>
            <person name="Megy K."/>
            <person name="O'Leary S."/>
            <person name="Pearson M."/>
            <person name="Haas B.J."/>
            <person name="Mauceli E."/>
            <person name="Wortman J.R."/>
            <person name="Lee N.H."/>
            <person name="Guigo R."/>
            <person name="Stanke M."/>
            <person name="Alvarado L."/>
            <person name="Amedeo P."/>
            <person name="Antoine C.H."/>
            <person name="Arensburger P."/>
            <person name="Bidwell S.L."/>
            <person name="Crawford M."/>
            <person name="Camaro F."/>
            <person name="Devon K."/>
            <person name="Engels R."/>
            <person name="Hammond M."/>
            <person name="Howarth C."/>
            <person name="Koehrsen M."/>
            <person name="Lawson D."/>
            <person name="Montgomery P."/>
            <person name="Nene V."/>
            <person name="Nusbaum C."/>
            <person name="Puiu D."/>
            <person name="Romero-Severson J."/>
            <person name="Severson D.W."/>
            <person name="Shumway M."/>
            <person name="Sisk P."/>
            <person name="Stolte C."/>
            <person name="Zeng Q."/>
            <person name="Eisenstadt E."/>
            <person name="Fraser-Liggett C."/>
            <person name="Strausberg R."/>
            <person name="Galagan J."/>
            <person name="Birren B."/>
            <person name="Collins F.H."/>
        </authorList>
    </citation>
    <scope>NUCLEOTIDE SEQUENCE [LARGE SCALE GENOMIC DNA]</scope>
    <source>
        <strain evidence="3">JHB</strain>
    </source>
</reference>
<organism>
    <name type="scientific">Culex quinquefasciatus</name>
    <name type="common">Southern house mosquito</name>
    <name type="synonym">Culex pungens</name>
    <dbReference type="NCBI Taxonomy" id="7176"/>
    <lineage>
        <taxon>Eukaryota</taxon>
        <taxon>Metazoa</taxon>
        <taxon>Ecdysozoa</taxon>
        <taxon>Arthropoda</taxon>
        <taxon>Hexapoda</taxon>
        <taxon>Insecta</taxon>
        <taxon>Pterygota</taxon>
        <taxon>Neoptera</taxon>
        <taxon>Endopterygota</taxon>
        <taxon>Diptera</taxon>
        <taxon>Nematocera</taxon>
        <taxon>Culicoidea</taxon>
        <taxon>Culicidae</taxon>
        <taxon>Culicinae</taxon>
        <taxon>Culicini</taxon>
        <taxon>Culex</taxon>
        <taxon>Culex</taxon>
    </lineage>
</organism>
<sequence>MGVMFMIKFSSSAAGTDDNPLAPVYRISYIWYSFLGTFLTIFFGFIISLMTGGLCGLQQKGGTDLLPGRDEERCTKALSYRISQTTLGGSAAGDADKKSGRKSITKDDSGSIRIQIGAPMTMMMKTGVSATSKKNKNKKNGNAADEGNIFAIEGYRNQPGVLGSEQSQSAAPTVVSPASLAVKVERERF</sequence>
<gene>
    <name evidence="4" type="primary">6031072</name>
    <name evidence="3" type="ORF">CpipJ_CPIJ000150</name>
</gene>
<dbReference type="OrthoDB" id="6132759at2759"/>
<evidence type="ECO:0000256" key="1">
    <source>
        <dbReference type="SAM" id="MobiDB-lite"/>
    </source>
</evidence>
<dbReference type="OMA" id="MEIMPRA"/>
<dbReference type="EnsemblMetazoa" id="CPIJ000150-RA">
    <property type="protein sequence ID" value="CPIJ000150-PA"/>
    <property type="gene ID" value="CPIJ000150"/>
</dbReference>
<feature type="transmembrane region" description="Helical" evidence="2">
    <location>
        <begin position="29"/>
        <end position="50"/>
    </location>
</feature>
<proteinExistence type="predicted"/>
<dbReference type="KEGG" id="cqu:CpipJ_CPIJ000150"/>
<keyword evidence="2" id="KW-1133">Transmembrane helix</keyword>